<dbReference type="Proteomes" id="UP000199427">
    <property type="component" value="Unassembled WGS sequence"/>
</dbReference>
<feature type="transmembrane region" description="Helical" evidence="1">
    <location>
        <begin position="184"/>
        <end position="208"/>
    </location>
</feature>
<protein>
    <recommendedName>
        <fullName evidence="4">Integral membrane protein</fullName>
    </recommendedName>
</protein>
<feature type="transmembrane region" description="Helical" evidence="1">
    <location>
        <begin position="40"/>
        <end position="61"/>
    </location>
</feature>
<accession>A0A1H9LH85</accession>
<name>A0A1H9LH85_9BACI</name>
<reference evidence="2 3" key="1">
    <citation type="submission" date="2016-10" db="EMBL/GenBank/DDBJ databases">
        <authorList>
            <person name="de Groot N.N."/>
        </authorList>
    </citation>
    <scope>NUCLEOTIDE SEQUENCE [LARGE SCALE GENOMIC DNA]</scope>
    <source>
        <strain evidence="2 3">DSM 21633</strain>
    </source>
</reference>
<dbReference type="STRING" id="571933.SAMN05216362_14715"/>
<feature type="transmembrane region" description="Helical" evidence="1">
    <location>
        <begin position="134"/>
        <end position="152"/>
    </location>
</feature>
<dbReference type="AlphaFoldDB" id="A0A1H9LH85"/>
<evidence type="ECO:0000313" key="2">
    <source>
        <dbReference type="EMBL" id="SER10283.1"/>
    </source>
</evidence>
<dbReference type="OrthoDB" id="1683959at2"/>
<dbReference type="RefSeq" id="WP_091775638.1">
    <property type="nucleotide sequence ID" value="NZ_FOES01000047.1"/>
</dbReference>
<keyword evidence="3" id="KW-1185">Reference proteome</keyword>
<keyword evidence="1" id="KW-0472">Membrane</keyword>
<evidence type="ECO:0008006" key="4">
    <source>
        <dbReference type="Google" id="ProtNLM"/>
    </source>
</evidence>
<feature type="transmembrane region" description="Helical" evidence="1">
    <location>
        <begin position="67"/>
        <end position="90"/>
    </location>
</feature>
<evidence type="ECO:0000256" key="1">
    <source>
        <dbReference type="SAM" id="Phobius"/>
    </source>
</evidence>
<proteinExistence type="predicted"/>
<sequence>MRWLVDYQWDIFITIEVLSLILLLLFGLFRYYLGKKQFSLLFIASFLGLVVLEAILGLVIYQETGEFSTFTMIIIIFVIYAFTFGISDFLKLDRWMRKKFGQWRGVELLTEKDYRVMERQRDPKYIAKINRRSAMIHLVIFVVVQFIFWSYGTDSFEEMMGYLTDWSWFEAGQYEDSPYPNETVYGIGMVWMIVFVVDFIYSWSYTIFPKKES</sequence>
<feature type="transmembrane region" description="Helical" evidence="1">
    <location>
        <begin position="12"/>
        <end position="33"/>
    </location>
</feature>
<keyword evidence="1" id="KW-1133">Transmembrane helix</keyword>
<evidence type="ECO:0000313" key="3">
    <source>
        <dbReference type="Proteomes" id="UP000199427"/>
    </source>
</evidence>
<gene>
    <name evidence="2" type="ORF">SAMN05216362_14715</name>
</gene>
<organism evidence="2 3">
    <name type="scientific">Piscibacillus halophilus</name>
    <dbReference type="NCBI Taxonomy" id="571933"/>
    <lineage>
        <taxon>Bacteria</taxon>
        <taxon>Bacillati</taxon>
        <taxon>Bacillota</taxon>
        <taxon>Bacilli</taxon>
        <taxon>Bacillales</taxon>
        <taxon>Bacillaceae</taxon>
        <taxon>Piscibacillus</taxon>
    </lineage>
</organism>
<keyword evidence="1" id="KW-0812">Transmembrane</keyword>
<dbReference type="EMBL" id="FOES01000047">
    <property type="protein sequence ID" value="SER10283.1"/>
    <property type="molecule type" value="Genomic_DNA"/>
</dbReference>